<protein>
    <submittedName>
        <fullName evidence="6">Maleylacetate reductase, putative</fullName>
    </submittedName>
</protein>
<dbReference type="GO" id="GO:0018506">
    <property type="term" value="F:maleylacetate reductase activity"/>
    <property type="evidence" value="ECO:0007669"/>
    <property type="project" value="InterPro"/>
</dbReference>
<keyword evidence="3" id="KW-0520">NAD</keyword>
<feature type="domain" description="Fe-containing alcohol dehydrogenase-like C-terminal" evidence="5">
    <location>
        <begin position="184"/>
        <end position="365"/>
    </location>
</feature>
<dbReference type="GO" id="GO:0046872">
    <property type="term" value="F:metal ion binding"/>
    <property type="evidence" value="ECO:0007669"/>
    <property type="project" value="InterPro"/>
</dbReference>
<keyword evidence="2" id="KW-0560">Oxidoreductase</keyword>
<comment type="caution">
    <text evidence="6">The sequence shown here is derived from an EMBL/GenBank/DDBJ whole genome shotgun (WGS) entry which is preliminary data.</text>
</comment>
<dbReference type="eggNOG" id="KOG3857">
    <property type="taxonomic scope" value="Eukaryota"/>
</dbReference>
<keyword evidence="7" id="KW-1185">Reference proteome</keyword>
<dbReference type="HOGENOM" id="CLU_007207_0_1_1"/>
<feature type="domain" description="Alcohol dehydrogenase iron-type/glycerol dehydrogenase GldA" evidence="4">
    <location>
        <begin position="12"/>
        <end position="170"/>
    </location>
</feature>
<dbReference type="AlphaFoldDB" id="K1VA97"/>
<dbReference type="PANTHER" id="PTHR11496">
    <property type="entry name" value="ALCOHOL DEHYDROGENASE"/>
    <property type="match status" value="1"/>
</dbReference>
<evidence type="ECO:0000313" key="7">
    <source>
        <dbReference type="Proteomes" id="UP000006757"/>
    </source>
</evidence>
<dbReference type="STRING" id="1220162.K1VA97"/>
<name>K1VA97_TRIAC</name>
<dbReference type="EMBL" id="AMBO01000406">
    <property type="protein sequence ID" value="EKC97630.1"/>
    <property type="molecule type" value="Genomic_DNA"/>
</dbReference>
<evidence type="ECO:0000256" key="1">
    <source>
        <dbReference type="ARBA" id="ARBA00007358"/>
    </source>
</evidence>
<dbReference type="InterPro" id="IPR056798">
    <property type="entry name" value="ADH_Fe_C"/>
</dbReference>
<dbReference type="OrthoDB" id="3360544at2759"/>
<dbReference type="OMA" id="HAMSHQV"/>
<evidence type="ECO:0000259" key="4">
    <source>
        <dbReference type="Pfam" id="PF00465"/>
    </source>
</evidence>
<evidence type="ECO:0000256" key="2">
    <source>
        <dbReference type="ARBA" id="ARBA00023002"/>
    </source>
</evidence>
<dbReference type="InParanoid" id="K1VA97"/>
<evidence type="ECO:0000313" key="6">
    <source>
        <dbReference type="EMBL" id="EKC97630.1"/>
    </source>
</evidence>
<gene>
    <name evidence="6" type="ORF">A1Q2_08089</name>
</gene>
<dbReference type="Pfam" id="PF25137">
    <property type="entry name" value="ADH_Fe_C"/>
    <property type="match status" value="1"/>
</dbReference>
<evidence type="ECO:0000256" key="3">
    <source>
        <dbReference type="ARBA" id="ARBA00023027"/>
    </source>
</evidence>
<dbReference type="Proteomes" id="UP000006757">
    <property type="component" value="Unassembled WGS sequence"/>
</dbReference>
<sequence length="373" mass="39690">MKPFTFEAHIPRTVFGSGTLDKIPEEIERLGAQRVLLVTENTDRQRALADKVKGLLGDKVVGIWTIALAAIGLQLHEGSCTDAVMHTPEEVTLKALEQAKSVNADCYVSLGGGSTIGLGKALTIRTGGKHLAVPTTYAGSEATPVLGETVNKVKTTRSDPKILPNTIVYDVDLTLSLPQQLTYTSGINAMAHCVEALWSVGNNPVIDGIACSGIQDLASALRKLKDTPNDMDARGKATSGAFVAGVCLAHVPMAIHHKLCHTLGGSFGLPHSETHTVILPHAIAYNAKAAPEAMEKIKRALGTDKDAATGVYDLEKELGTVTSLKELGMKKEDLEKAAEIACKAQYPNPEPLEKGKLLQLLENAWEGKPPQSV</sequence>
<dbReference type="SUPFAM" id="SSF56796">
    <property type="entry name" value="Dehydroquinate synthase-like"/>
    <property type="match status" value="1"/>
</dbReference>
<comment type="similarity">
    <text evidence="1">Belongs to the iron-containing alcohol dehydrogenase family.</text>
</comment>
<reference evidence="6 7" key="1">
    <citation type="journal article" date="2012" name="Eukaryot. Cell">
        <title>Genome sequence of the Trichosporon asahii environmental strain CBS 8904.</title>
        <authorList>
            <person name="Yang R.Y."/>
            <person name="Li H.T."/>
            <person name="Zhu H."/>
            <person name="Zhou G.P."/>
            <person name="Wang M."/>
            <person name="Wang L."/>
        </authorList>
    </citation>
    <scope>NUCLEOTIDE SEQUENCE [LARGE SCALE GENOMIC DNA]</scope>
    <source>
        <strain evidence="6 7">CBS 8904</strain>
    </source>
</reference>
<dbReference type="InterPro" id="IPR001670">
    <property type="entry name" value="ADH_Fe/GldA"/>
</dbReference>
<dbReference type="Pfam" id="PF00465">
    <property type="entry name" value="Fe-ADH"/>
    <property type="match status" value="1"/>
</dbReference>
<evidence type="ECO:0000259" key="5">
    <source>
        <dbReference type="Pfam" id="PF25137"/>
    </source>
</evidence>
<dbReference type="GO" id="GO:0004022">
    <property type="term" value="F:alcohol dehydrogenase (NAD+) activity"/>
    <property type="evidence" value="ECO:0007669"/>
    <property type="project" value="TreeGrafter"/>
</dbReference>
<dbReference type="CDD" id="cd08177">
    <property type="entry name" value="MAR"/>
    <property type="match status" value="1"/>
</dbReference>
<dbReference type="InterPro" id="IPR034786">
    <property type="entry name" value="MAR"/>
</dbReference>
<dbReference type="FunCoup" id="K1VA97">
    <property type="interactions" value="61"/>
</dbReference>
<dbReference type="Gene3D" id="1.20.1090.10">
    <property type="entry name" value="Dehydroquinate synthase-like - alpha domain"/>
    <property type="match status" value="1"/>
</dbReference>
<dbReference type="InterPro" id="IPR039697">
    <property type="entry name" value="Alcohol_dehydrogenase_Fe"/>
</dbReference>
<proteinExistence type="inferred from homology"/>
<dbReference type="Gene3D" id="3.40.50.1970">
    <property type="match status" value="1"/>
</dbReference>
<organism evidence="6 7">
    <name type="scientific">Trichosporon asahii var. asahii (strain CBS 8904)</name>
    <name type="common">Yeast</name>
    <dbReference type="NCBI Taxonomy" id="1220162"/>
    <lineage>
        <taxon>Eukaryota</taxon>
        <taxon>Fungi</taxon>
        <taxon>Dikarya</taxon>
        <taxon>Basidiomycota</taxon>
        <taxon>Agaricomycotina</taxon>
        <taxon>Tremellomycetes</taxon>
        <taxon>Trichosporonales</taxon>
        <taxon>Trichosporonaceae</taxon>
        <taxon>Trichosporon</taxon>
    </lineage>
</organism>
<dbReference type="PANTHER" id="PTHR11496:SF102">
    <property type="entry name" value="ALCOHOL DEHYDROGENASE 4"/>
    <property type="match status" value="1"/>
</dbReference>
<accession>K1VA97</accession>